<name>A0ABP9M1Y4_9BURK</name>
<accession>A0ABP9M1Y4</accession>
<sequence length="290" mass="31884">MENPSRRAFLGGKVPELSPWDQFLLQLHRKVQGTVHPLEAESSQALLTVAVIADLHHARQLCHAFGVKLYVLGIPYCAEDLVDPVLWVDVGQLNQLLLVDKEKNQWFMQAGVTMAQLKAAGFSQLADLPDTLNVACWLAQPQYHPYAPQQVQKSGLVHASLLMADGTVSSLGAFGTQNTKPLNTPTLRQLVPQLFQLSQSEAMQQLLRLPAWGAQYRLDALVTEPVNLAYLLLGHGGHLGVLEWVVIQQSELRVPPPLKSPPLSATLQILAQELDAAVRAAFDPDALFSY</sequence>
<dbReference type="SUPFAM" id="SSF56176">
    <property type="entry name" value="FAD-binding/transporter-associated domain-like"/>
    <property type="match status" value="1"/>
</dbReference>
<dbReference type="RefSeq" id="WP_345370371.1">
    <property type="nucleotide sequence ID" value="NZ_BAABKD010000009.1"/>
</dbReference>
<organism evidence="1 2">
    <name type="scientific">Paenalcaligenes hermetiae</name>
    <dbReference type="NCBI Taxonomy" id="1157987"/>
    <lineage>
        <taxon>Bacteria</taxon>
        <taxon>Pseudomonadati</taxon>
        <taxon>Pseudomonadota</taxon>
        <taxon>Betaproteobacteria</taxon>
        <taxon>Burkholderiales</taxon>
        <taxon>Alcaligenaceae</taxon>
        <taxon>Paenalcaligenes</taxon>
    </lineage>
</organism>
<evidence type="ECO:0000313" key="2">
    <source>
        <dbReference type="Proteomes" id="UP001500227"/>
    </source>
</evidence>
<dbReference type="InterPro" id="IPR036318">
    <property type="entry name" value="FAD-bd_PCMH-like_sf"/>
</dbReference>
<evidence type="ECO:0000313" key="1">
    <source>
        <dbReference type="EMBL" id="GAA5089258.1"/>
    </source>
</evidence>
<protein>
    <submittedName>
        <fullName evidence="1">Uncharacterized protein</fullName>
    </submittedName>
</protein>
<reference evidence="2" key="1">
    <citation type="journal article" date="2019" name="Int. J. Syst. Evol. Microbiol.">
        <title>The Global Catalogue of Microorganisms (GCM) 10K type strain sequencing project: providing services to taxonomists for standard genome sequencing and annotation.</title>
        <authorList>
            <consortium name="The Broad Institute Genomics Platform"/>
            <consortium name="The Broad Institute Genome Sequencing Center for Infectious Disease"/>
            <person name="Wu L."/>
            <person name="Ma J."/>
        </authorList>
    </citation>
    <scope>NUCLEOTIDE SEQUENCE [LARGE SCALE GENOMIC DNA]</scope>
    <source>
        <strain evidence="2">JCM 18423</strain>
    </source>
</reference>
<comment type="caution">
    <text evidence="1">The sequence shown here is derived from an EMBL/GenBank/DDBJ whole genome shotgun (WGS) entry which is preliminary data.</text>
</comment>
<dbReference type="Proteomes" id="UP001500227">
    <property type="component" value="Unassembled WGS sequence"/>
</dbReference>
<proteinExistence type="predicted"/>
<keyword evidence="2" id="KW-1185">Reference proteome</keyword>
<dbReference type="EMBL" id="BAABKD010000009">
    <property type="protein sequence ID" value="GAA5089258.1"/>
    <property type="molecule type" value="Genomic_DNA"/>
</dbReference>
<gene>
    <name evidence="1" type="ORF">GCM10023337_11870</name>
</gene>